<sequence length="80" mass="9018">MEKTMPKFIPKSKAPGVDICGGYYYRHIIRSDLGCLMSSSNFNKGSDLALHSLHPSCRGGDSYLCDNKYFYIIKGDEYRG</sequence>
<gene>
    <name evidence="1" type="ORF">AOXY_G29460</name>
</gene>
<evidence type="ECO:0000313" key="1">
    <source>
        <dbReference type="EMBL" id="KAK1153786.1"/>
    </source>
</evidence>
<dbReference type="Proteomes" id="UP001230051">
    <property type="component" value="Unassembled WGS sequence"/>
</dbReference>
<comment type="caution">
    <text evidence="1">The sequence shown here is derived from an EMBL/GenBank/DDBJ whole genome shotgun (WGS) entry which is preliminary data.</text>
</comment>
<evidence type="ECO:0000313" key="2">
    <source>
        <dbReference type="Proteomes" id="UP001230051"/>
    </source>
</evidence>
<protein>
    <submittedName>
        <fullName evidence="1">Uncharacterized protein</fullName>
    </submittedName>
</protein>
<keyword evidence="2" id="KW-1185">Reference proteome</keyword>
<reference evidence="1" key="1">
    <citation type="submission" date="2022-02" db="EMBL/GenBank/DDBJ databases">
        <title>Atlantic sturgeon de novo genome assembly.</title>
        <authorList>
            <person name="Stock M."/>
            <person name="Klopp C."/>
            <person name="Guiguen Y."/>
            <person name="Cabau C."/>
            <person name="Parinello H."/>
            <person name="Santidrian Yebra-Pimentel E."/>
            <person name="Kuhl H."/>
            <person name="Dirks R.P."/>
            <person name="Guessner J."/>
            <person name="Wuertz S."/>
            <person name="Du K."/>
            <person name="Schartl M."/>
        </authorList>
    </citation>
    <scope>NUCLEOTIDE SEQUENCE</scope>
    <source>
        <strain evidence="1">STURGEONOMICS-FGT-2020</strain>
        <tissue evidence="1">Whole blood</tissue>
    </source>
</reference>
<proteinExistence type="predicted"/>
<organism evidence="1 2">
    <name type="scientific">Acipenser oxyrinchus oxyrinchus</name>
    <dbReference type="NCBI Taxonomy" id="40147"/>
    <lineage>
        <taxon>Eukaryota</taxon>
        <taxon>Metazoa</taxon>
        <taxon>Chordata</taxon>
        <taxon>Craniata</taxon>
        <taxon>Vertebrata</taxon>
        <taxon>Euteleostomi</taxon>
        <taxon>Actinopterygii</taxon>
        <taxon>Chondrostei</taxon>
        <taxon>Acipenseriformes</taxon>
        <taxon>Acipenseridae</taxon>
        <taxon>Acipenser</taxon>
    </lineage>
</organism>
<dbReference type="EMBL" id="JAGXEW010000039">
    <property type="protein sequence ID" value="KAK1153786.1"/>
    <property type="molecule type" value="Genomic_DNA"/>
</dbReference>
<name>A0AAD8CNR4_ACIOX</name>
<dbReference type="AlphaFoldDB" id="A0AAD8CNR4"/>
<accession>A0AAD8CNR4</accession>